<dbReference type="PROSITE" id="PS51257">
    <property type="entry name" value="PROKAR_LIPOPROTEIN"/>
    <property type="match status" value="1"/>
</dbReference>
<accession>A0A1G2B3P5</accession>
<feature type="coiled-coil region" evidence="1">
    <location>
        <begin position="31"/>
        <end position="118"/>
    </location>
</feature>
<comment type="caution">
    <text evidence="2">The sequence shown here is derived from an EMBL/GenBank/DDBJ whole genome shotgun (WGS) entry which is preliminary data.</text>
</comment>
<dbReference type="Gene3D" id="1.10.287.1490">
    <property type="match status" value="1"/>
</dbReference>
<sequence>MNRTFNIGIVALVLLVFAGCNAKEKRLATELQVTQNTVTQLQTELQSARDNNDALADSNASCQTVLDSVMNTIDSISERNTALRAELKTAQAKYEQSLNELTRQRDDIRAMLTFVERERDTMLTRVSQLAQSERDLTEQLQIVYDRSVTLKDWYEYWRYDARRSWWQRTWGTNHAKRPESSEQSFEYYYPLPASQAIWR</sequence>
<organism evidence="2 3">
    <name type="scientific">Candidatus Kerfeldbacteria bacterium RIFCSPLOWO2_01_FULL_48_11</name>
    <dbReference type="NCBI Taxonomy" id="1798543"/>
    <lineage>
        <taxon>Bacteria</taxon>
        <taxon>Candidatus Kerfeldiibacteriota</taxon>
    </lineage>
</organism>
<evidence type="ECO:0000256" key="1">
    <source>
        <dbReference type="SAM" id="Coils"/>
    </source>
</evidence>
<evidence type="ECO:0000313" key="3">
    <source>
        <dbReference type="Proteomes" id="UP000179164"/>
    </source>
</evidence>
<dbReference type="AlphaFoldDB" id="A0A1G2B3P5"/>
<dbReference type="EMBL" id="MHKE01000014">
    <property type="protein sequence ID" value="OGY83336.1"/>
    <property type="molecule type" value="Genomic_DNA"/>
</dbReference>
<gene>
    <name evidence="2" type="ORF">A2898_03560</name>
</gene>
<dbReference type="Proteomes" id="UP000179164">
    <property type="component" value="Unassembled WGS sequence"/>
</dbReference>
<name>A0A1G2B3P5_9BACT</name>
<reference evidence="2 3" key="1">
    <citation type="journal article" date="2016" name="Nat. Commun.">
        <title>Thousands of microbial genomes shed light on interconnected biogeochemical processes in an aquifer system.</title>
        <authorList>
            <person name="Anantharaman K."/>
            <person name="Brown C.T."/>
            <person name="Hug L.A."/>
            <person name="Sharon I."/>
            <person name="Castelle C.J."/>
            <person name="Probst A.J."/>
            <person name="Thomas B.C."/>
            <person name="Singh A."/>
            <person name="Wilkins M.J."/>
            <person name="Karaoz U."/>
            <person name="Brodie E.L."/>
            <person name="Williams K.H."/>
            <person name="Hubbard S.S."/>
            <person name="Banfield J.F."/>
        </authorList>
    </citation>
    <scope>NUCLEOTIDE SEQUENCE [LARGE SCALE GENOMIC DNA]</scope>
</reference>
<protein>
    <submittedName>
        <fullName evidence="2">Uncharacterized protein</fullName>
    </submittedName>
</protein>
<dbReference type="STRING" id="1798543.A2898_03560"/>
<keyword evidence="1" id="KW-0175">Coiled coil</keyword>
<proteinExistence type="predicted"/>
<evidence type="ECO:0000313" key="2">
    <source>
        <dbReference type="EMBL" id="OGY83336.1"/>
    </source>
</evidence>